<evidence type="ECO:0000313" key="2">
    <source>
        <dbReference type="EMBL" id="CAD8842601.1"/>
    </source>
</evidence>
<dbReference type="EMBL" id="HBFQ01024026">
    <property type="protein sequence ID" value="CAD8842601.1"/>
    <property type="molecule type" value="Transcribed_RNA"/>
</dbReference>
<keyword evidence="1" id="KW-0812">Transmembrane</keyword>
<feature type="transmembrane region" description="Helical" evidence="1">
    <location>
        <begin position="63"/>
        <end position="81"/>
    </location>
</feature>
<accession>A0A7S1A505</accession>
<proteinExistence type="predicted"/>
<name>A0A7S1A505_NOCSC</name>
<keyword evidence="1" id="KW-1133">Transmembrane helix</keyword>
<organism evidence="2">
    <name type="scientific">Noctiluca scintillans</name>
    <name type="common">Sea sparkle</name>
    <name type="synonym">Red tide dinoflagellate</name>
    <dbReference type="NCBI Taxonomy" id="2966"/>
    <lineage>
        <taxon>Eukaryota</taxon>
        <taxon>Sar</taxon>
        <taxon>Alveolata</taxon>
        <taxon>Dinophyceae</taxon>
        <taxon>Noctilucales</taxon>
        <taxon>Noctilucaceae</taxon>
        <taxon>Noctiluca</taxon>
    </lineage>
</organism>
<keyword evidence="1" id="KW-0472">Membrane</keyword>
<reference evidence="2" key="1">
    <citation type="submission" date="2021-01" db="EMBL/GenBank/DDBJ databases">
        <authorList>
            <person name="Corre E."/>
            <person name="Pelletier E."/>
            <person name="Niang G."/>
            <person name="Scheremetjew M."/>
            <person name="Finn R."/>
            <person name="Kale V."/>
            <person name="Holt S."/>
            <person name="Cochrane G."/>
            <person name="Meng A."/>
            <person name="Brown T."/>
            <person name="Cohen L."/>
        </authorList>
    </citation>
    <scope>NUCLEOTIDE SEQUENCE</scope>
</reference>
<protein>
    <submittedName>
        <fullName evidence="2">Uncharacterized protein</fullName>
    </submittedName>
</protein>
<gene>
    <name evidence="2" type="ORF">NSCI0253_LOCUS16949</name>
</gene>
<evidence type="ECO:0000256" key="1">
    <source>
        <dbReference type="SAM" id="Phobius"/>
    </source>
</evidence>
<feature type="transmembrane region" description="Helical" evidence="1">
    <location>
        <begin position="87"/>
        <end position="110"/>
    </location>
</feature>
<sequence length="194" mass="21345">MAAILLFLTLQWVDALEMVYLLLFGIILLVMDSPFFVKMSFVPDMRRFVARYANILTRAVGKGVTYFFLGCALGSGIWSNFESTMFLTIGTILTLAVIYVGLASVTFGAIKSHSLERVKKALGGAPMYMKHARMQPGLGITPEEFNNMTSTERGVVFSGSDLRLIFNALSNDPYKQAISSADFEAWARGGCVVL</sequence>
<dbReference type="AlphaFoldDB" id="A0A7S1A505"/>
<feature type="transmembrane region" description="Helical" evidence="1">
    <location>
        <begin position="25"/>
        <end position="42"/>
    </location>
</feature>